<evidence type="ECO:0008006" key="4">
    <source>
        <dbReference type="Google" id="ProtNLM"/>
    </source>
</evidence>
<sequence>MHPSFDRTSSQQITLKHSLLGISSFAIAIFADVILVMSIFSKMNPNYNGISLSGTWYWVLIAASSILATVDLNKQNRKKLLPKLALIFGAGVIGAVCIVAALMGL</sequence>
<dbReference type="EMBL" id="CP003108">
    <property type="protein sequence ID" value="AET70546.1"/>
    <property type="molecule type" value="Genomic_DNA"/>
</dbReference>
<evidence type="ECO:0000256" key="1">
    <source>
        <dbReference type="SAM" id="Phobius"/>
    </source>
</evidence>
<feature type="transmembrane region" description="Helical" evidence="1">
    <location>
        <begin position="55"/>
        <end position="72"/>
    </location>
</feature>
<dbReference type="Proteomes" id="UP000006346">
    <property type="component" value="Chromosome"/>
</dbReference>
<dbReference type="HOGENOM" id="CLU_2232243_0_0_9"/>
<dbReference type="STRING" id="768706.Desor_5157"/>
<feature type="transmembrane region" description="Helical" evidence="1">
    <location>
        <begin position="20"/>
        <end position="40"/>
    </location>
</feature>
<protein>
    <recommendedName>
        <fullName evidence="4">DUF5658 domain-containing protein</fullName>
    </recommendedName>
</protein>
<dbReference type="AlphaFoldDB" id="G7W738"/>
<name>G7W738_DESOD</name>
<keyword evidence="1" id="KW-0812">Transmembrane</keyword>
<gene>
    <name evidence="2" type="ordered locus">Desor_5157</name>
</gene>
<keyword evidence="1" id="KW-0472">Membrane</keyword>
<evidence type="ECO:0000313" key="3">
    <source>
        <dbReference type="Proteomes" id="UP000006346"/>
    </source>
</evidence>
<organism evidence="2 3">
    <name type="scientific">Desulfosporosinus orientis (strain ATCC 19365 / DSM 765 / NCIMB 8382 / VKM B-1628 / Singapore I)</name>
    <name type="common">Desulfotomaculum orientis</name>
    <dbReference type="NCBI Taxonomy" id="768706"/>
    <lineage>
        <taxon>Bacteria</taxon>
        <taxon>Bacillati</taxon>
        <taxon>Bacillota</taxon>
        <taxon>Clostridia</taxon>
        <taxon>Eubacteriales</taxon>
        <taxon>Desulfitobacteriaceae</taxon>
        <taxon>Desulfosporosinus</taxon>
    </lineage>
</organism>
<dbReference type="OrthoDB" id="9980168at2"/>
<dbReference type="KEGG" id="dor:Desor_5157"/>
<feature type="transmembrane region" description="Helical" evidence="1">
    <location>
        <begin position="84"/>
        <end position="103"/>
    </location>
</feature>
<keyword evidence="3" id="KW-1185">Reference proteome</keyword>
<keyword evidence="1" id="KW-1133">Transmembrane helix</keyword>
<dbReference type="PATRIC" id="fig|768706.3.peg.5253"/>
<proteinExistence type="predicted"/>
<accession>G7W738</accession>
<evidence type="ECO:0000313" key="2">
    <source>
        <dbReference type="EMBL" id="AET70546.1"/>
    </source>
</evidence>
<reference evidence="2 3" key="2">
    <citation type="journal article" date="2012" name="J. Bacteriol.">
        <title>Complete genome sequences of Desulfosporosinus orientis DSM765T, Desulfosporosinus youngiae DSM17734T, Desulfosporosinus meridiei DSM13257T, and Desulfosporosinus acidiphilus DSM22704T.</title>
        <authorList>
            <person name="Pester M."/>
            <person name="Brambilla E."/>
            <person name="Alazard D."/>
            <person name="Rattei T."/>
            <person name="Weinmaier T."/>
            <person name="Han J."/>
            <person name="Lucas S."/>
            <person name="Lapidus A."/>
            <person name="Cheng J.F."/>
            <person name="Goodwin L."/>
            <person name="Pitluck S."/>
            <person name="Peters L."/>
            <person name="Ovchinnikova G."/>
            <person name="Teshima H."/>
            <person name="Detter J.C."/>
            <person name="Han C.S."/>
            <person name="Tapia R."/>
            <person name="Land M.L."/>
            <person name="Hauser L."/>
            <person name="Kyrpides N.C."/>
            <person name="Ivanova N.N."/>
            <person name="Pagani I."/>
            <person name="Huntmann M."/>
            <person name="Wei C.L."/>
            <person name="Davenport K.W."/>
            <person name="Daligault H."/>
            <person name="Chain P.S."/>
            <person name="Chen A."/>
            <person name="Mavromatis K."/>
            <person name="Markowitz V."/>
            <person name="Szeto E."/>
            <person name="Mikhailova N."/>
            <person name="Pati A."/>
            <person name="Wagner M."/>
            <person name="Woyke T."/>
            <person name="Ollivier B."/>
            <person name="Klenk H.P."/>
            <person name="Spring S."/>
            <person name="Loy A."/>
        </authorList>
    </citation>
    <scope>NUCLEOTIDE SEQUENCE [LARGE SCALE GENOMIC DNA]</scope>
    <source>
        <strain evidence="3">ATCC 19365 / DSM 765 / NCIMB 8382 / VKM B-1628</strain>
    </source>
</reference>
<dbReference type="RefSeq" id="WP_014187350.1">
    <property type="nucleotide sequence ID" value="NC_016584.1"/>
</dbReference>
<reference evidence="3" key="1">
    <citation type="submission" date="2011-11" db="EMBL/GenBank/DDBJ databases">
        <title>Complete sequence of Desulfosporosinus orientis DSM 765.</title>
        <authorList>
            <person name="Lucas S."/>
            <person name="Han J."/>
            <person name="Lapidus A."/>
            <person name="Cheng J.-F."/>
            <person name="Goodwin L."/>
            <person name="Pitluck S."/>
            <person name="Peters L."/>
            <person name="Ovchinnikova G."/>
            <person name="Teshima H."/>
            <person name="Detter J.C."/>
            <person name="Han C."/>
            <person name="Tapia R."/>
            <person name="Land M."/>
            <person name="Hauser L."/>
            <person name="Kyrpides N."/>
            <person name="Ivanova N."/>
            <person name="Pagani I."/>
            <person name="Pester M."/>
            <person name="Spring S."/>
            <person name="Ollivier B."/>
            <person name="Rattei T."/>
            <person name="Klenk H.-P."/>
            <person name="Wagner M."/>
            <person name="Loy A."/>
            <person name="Woyke T."/>
        </authorList>
    </citation>
    <scope>NUCLEOTIDE SEQUENCE [LARGE SCALE GENOMIC DNA]</scope>
    <source>
        <strain evidence="3">ATCC 19365 / DSM 765 / NCIMB 8382 / VKM B-1628</strain>
    </source>
</reference>